<protein>
    <submittedName>
        <fullName evidence="1">Uncharacterized protein</fullName>
    </submittedName>
</protein>
<dbReference type="AlphaFoldDB" id="A0A3N7G4S6"/>
<organism evidence="1 2">
    <name type="scientific">Populus trichocarpa</name>
    <name type="common">Western balsam poplar</name>
    <name type="synonym">Populus balsamifera subsp. trichocarpa</name>
    <dbReference type="NCBI Taxonomy" id="3694"/>
    <lineage>
        <taxon>Eukaryota</taxon>
        <taxon>Viridiplantae</taxon>
        <taxon>Streptophyta</taxon>
        <taxon>Embryophyta</taxon>
        <taxon>Tracheophyta</taxon>
        <taxon>Spermatophyta</taxon>
        <taxon>Magnoliopsida</taxon>
        <taxon>eudicotyledons</taxon>
        <taxon>Gunneridae</taxon>
        <taxon>Pentapetalae</taxon>
        <taxon>rosids</taxon>
        <taxon>fabids</taxon>
        <taxon>Malpighiales</taxon>
        <taxon>Salicaceae</taxon>
        <taxon>Saliceae</taxon>
        <taxon>Populus</taxon>
    </lineage>
</organism>
<name>A0A3N7G4S6_POPTR</name>
<keyword evidence="2" id="KW-1185">Reference proteome</keyword>
<accession>A0A3N7G4S6</accession>
<reference evidence="1 2" key="1">
    <citation type="journal article" date="2006" name="Science">
        <title>The genome of black cottonwood, Populus trichocarpa (Torr. &amp; Gray).</title>
        <authorList>
            <person name="Tuskan G.A."/>
            <person name="Difazio S."/>
            <person name="Jansson S."/>
            <person name="Bohlmann J."/>
            <person name="Grigoriev I."/>
            <person name="Hellsten U."/>
            <person name="Putnam N."/>
            <person name="Ralph S."/>
            <person name="Rombauts S."/>
            <person name="Salamov A."/>
            <person name="Schein J."/>
            <person name="Sterck L."/>
            <person name="Aerts A."/>
            <person name="Bhalerao R.R."/>
            <person name="Bhalerao R.P."/>
            <person name="Blaudez D."/>
            <person name="Boerjan W."/>
            <person name="Brun A."/>
            <person name="Brunner A."/>
            <person name="Busov V."/>
            <person name="Campbell M."/>
            <person name="Carlson J."/>
            <person name="Chalot M."/>
            <person name="Chapman J."/>
            <person name="Chen G.L."/>
            <person name="Cooper D."/>
            <person name="Coutinho P.M."/>
            <person name="Couturier J."/>
            <person name="Covert S."/>
            <person name="Cronk Q."/>
            <person name="Cunningham R."/>
            <person name="Davis J."/>
            <person name="Degroeve S."/>
            <person name="Dejardin A."/>
            <person name="Depamphilis C."/>
            <person name="Detter J."/>
            <person name="Dirks B."/>
            <person name="Dubchak I."/>
            <person name="Duplessis S."/>
            <person name="Ehlting J."/>
            <person name="Ellis B."/>
            <person name="Gendler K."/>
            <person name="Goodstein D."/>
            <person name="Gribskov M."/>
            <person name="Grimwood J."/>
            <person name="Groover A."/>
            <person name="Gunter L."/>
            <person name="Hamberger B."/>
            <person name="Heinze B."/>
            <person name="Helariutta Y."/>
            <person name="Henrissat B."/>
            <person name="Holligan D."/>
            <person name="Holt R."/>
            <person name="Huang W."/>
            <person name="Islam-Faridi N."/>
            <person name="Jones S."/>
            <person name="Jones-Rhoades M."/>
            <person name="Jorgensen R."/>
            <person name="Joshi C."/>
            <person name="Kangasjarvi J."/>
            <person name="Karlsson J."/>
            <person name="Kelleher C."/>
            <person name="Kirkpatrick R."/>
            <person name="Kirst M."/>
            <person name="Kohler A."/>
            <person name="Kalluri U."/>
            <person name="Larimer F."/>
            <person name="Leebens-Mack J."/>
            <person name="Leple J.C."/>
            <person name="Locascio P."/>
            <person name="Lou Y."/>
            <person name="Lucas S."/>
            <person name="Martin F."/>
            <person name="Montanini B."/>
            <person name="Napoli C."/>
            <person name="Nelson D.R."/>
            <person name="Nelson C."/>
            <person name="Nieminen K."/>
            <person name="Nilsson O."/>
            <person name="Pereda V."/>
            <person name="Peter G."/>
            <person name="Philippe R."/>
            <person name="Pilate G."/>
            <person name="Poliakov A."/>
            <person name="Razumovskaya J."/>
            <person name="Richardson P."/>
            <person name="Rinaldi C."/>
            <person name="Ritland K."/>
            <person name="Rouze P."/>
            <person name="Ryaboy D."/>
            <person name="Schmutz J."/>
            <person name="Schrader J."/>
            <person name="Segerman B."/>
            <person name="Shin H."/>
            <person name="Siddiqui A."/>
            <person name="Sterky F."/>
            <person name="Terry A."/>
            <person name="Tsai C.J."/>
            <person name="Uberbacher E."/>
            <person name="Unneberg P."/>
            <person name="Vahala J."/>
            <person name="Wall K."/>
            <person name="Wessler S."/>
            <person name="Yang G."/>
            <person name="Yin T."/>
            <person name="Douglas C."/>
            <person name="Marra M."/>
            <person name="Sandberg G."/>
            <person name="Van de Peer Y."/>
            <person name="Rokhsar D."/>
        </authorList>
    </citation>
    <scope>NUCLEOTIDE SEQUENCE [LARGE SCALE GENOMIC DNA]</scope>
    <source>
        <strain evidence="2">cv. Nisqually</strain>
    </source>
</reference>
<dbReference type="Proteomes" id="UP000006729">
    <property type="component" value="Chromosome 15"/>
</dbReference>
<gene>
    <name evidence="1" type="ORF">POPTR_015G127301</name>
</gene>
<proteinExistence type="predicted"/>
<dbReference type="EMBL" id="CM009304">
    <property type="protein sequence ID" value="RQP01011.1"/>
    <property type="molecule type" value="Genomic_DNA"/>
</dbReference>
<dbReference type="InParanoid" id="A0A3N7G4S6"/>
<sequence>MIFPLVQNTIYTPKILLQNQYFGSSFVTCTPIFSTPSCLIHSSVSISSFVLSHSVLLLLPAALSLSNYETIFMHVKGNYDACRHTLLFP</sequence>
<evidence type="ECO:0000313" key="1">
    <source>
        <dbReference type="EMBL" id="RQP01011.1"/>
    </source>
</evidence>
<evidence type="ECO:0000313" key="2">
    <source>
        <dbReference type="Proteomes" id="UP000006729"/>
    </source>
</evidence>